<dbReference type="AlphaFoldDB" id="A0A5B8MCD8"/>
<dbReference type="FunFam" id="3.30.70.1660:FF:000002">
    <property type="entry name" value="Peptide chain release factor 1"/>
    <property type="match status" value="1"/>
</dbReference>
<dbReference type="PROSITE" id="PS00745">
    <property type="entry name" value="RF_PROK_I"/>
    <property type="match status" value="1"/>
</dbReference>
<dbReference type="FunFam" id="3.30.160.20:FF:000004">
    <property type="entry name" value="Peptide chain release factor 1"/>
    <property type="match status" value="1"/>
</dbReference>
<feature type="compositionally biased region" description="Basic residues" evidence="4">
    <location>
        <begin position="37"/>
        <end position="46"/>
    </location>
</feature>
<dbReference type="SUPFAM" id="SSF75620">
    <property type="entry name" value="Release factor"/>
    <property type="match status" value="1"/>
</dbReference>
<evidence type="ECO:0000256" key="1">
    <source>
        <dbReference type="ARBA" id="ARBA00010835"/>
    </source>
</evidence>
<dbReference type="STRING" id="1764295.A0A5B8MCD8"/>
<dbReference type="Gene3D" id="3.30.70.1660">
    <property type="match status" value="2"/>
</dbReference>
<feature type="coiled-coil region" evidence="3">
    <location>
        <begin position="157"/>
        <end position="201"/>
    </location>
</feature>
<dbReference type="HAMAP" id="MF_00093">
    <property type="entry name" value="Rel_fac_1"/>
    <property type="match status" value="1"/>
</dbReference>
<evidence type="ECO:0000259" key="5">
    <source>
        <dbReference type="PROSITE" id="PS00745"/>
    </source>
</evidence>
<dbReference type="Gene3D" id="6.10.140.1950">
    <property type="match status" value="1"/>
</dbReference>
<feature type="domain" description="Prokaryotic-type class I peptide chain release factors" evidence="5">
    <location>
        <begin position="333"/>
        <end position="349"/>
    </location>
</feature>
<evidence type="ECO:0000256" key="2">
    <source>
        <dbReference type="ARBA" id="ARBA00022917"/>
    </source>
</evidence>
<evidence type="ECO:0000256" key="4">
    <source>
        <dbReference type="SAM" id="MobiDB-lite"/>
    </source>
</evidence>
<evidence type="ECO:0000313" key="7">
    <source>
        <dbReference type="Proteomes" id="UP000316726"/>
    </source>
</evidence>
<organism evidence="6 7">
    <name type="scientific">Chloropicon primus</name>
    <dbReference type="NCBI Taxonomy" id="1764295"/>
    <lineage>
        <taxon>Eukaryota</taxon>
        <taxon>Viridiplantae</taxon>
        <taxon>Chlorophyta</taxon>
        <taxon>Chloropicophyceae</taxon>
        <taxon>Chloropicales</taxon>
        <taxon>Chloropicaceae</taxon>
        <taxon>Chloropicon</taxon>
    </lineage>
</organism>
<dbReference type="Proteomes" id="UP000316726">
    <property type="component" value="Chromosome 1"/>
</dbReference>
<proteinExistence type="inferred from homology"/>
<sequence>MVRRVFEVGRKGVEGVRSSSTSSRVATRLALHSGQGPRRRLQHHWRQQQQHDGGCPPPPPPPPSSVVGWRRGGGKFDGVVARDAQGEAAVLQTPTSKAKNANLLEFVIERMETLVETYEGLGKKLEDPEVANNVEEAMNINKTLAAMHDQVESYRRYKELEGEQEEARAMMKEAESDAELLELAREEAAALSREMCELEDKLLLLLLPKDDLDEKNIMLEIRAGTGGDEACIWAGDLIRMYQMYCEKVGWKVSVVSRNEGDSGGVKDGVLEVKGDQVFSKLKFEAGVHRVQRVPATESKGRVHTSTATVAVMPEVDEVEVEVDPNDCEITTARSGGAGGQNVNKVETAVHLTHKPSGIKIFCTEQRTQLKNRERAMQILRAKLFEMQLEKQQQEMASQRKSQIGSGSRSEKIRTYNYKDSRCSDHRTKLNFDLNKTLGGELEPLISSCMAVQKEEQLKELVEGTKAAKAK</sequence>
<dbReference type="InterPro" id="IPR045853">
    <property type="entry name" value="Pep_chain_release_fac_I_sf"/>
</dbReference>
<dbReference type="InterPro" id="IPR005139">
    <property type="entry name" value="PCRF"/>
</dbReference>
<evidence type="ECO:0000313" key="6">
    <source>
        <dbReference type="EMBL" id="QDZ18137.1"/>
    </source>
</evidence>
<gene>
    <name evidence="6" type="ORF">A3770_01p06550</name>
</gene>
<dbReference type="GO" id="GO:0009507">
    <property type="term" value="C:chloroplast"/>
    <property type="evidence" value="ECO:0007669"/>
    <property type="project" value="TreeGrafter"/>
</dbReference>
<comment type="similarity">
    <text evidence="1">Belongs to the prokaryotic/mitochondrial release factor family.</text>
</comment>
<dbReference type="OrthoDB" id="2019491at2759"/>
<feature type="compositionally biased region" description="Pro residues" evidence="4">
    <location>
        <begin position="55"/>
        <end position="64"/>
    </location>
</feature>
<feature type="region of interest" description="Disordered" evidence="4">
    <location>
        <begin position="33"/>
        <end position="65"/>
    </location>
</feature>
<dbReference type="GO" id="GO:0032544">
    <property type="term" value="P:plastid translation"/>
    <property type="evidence" value="ECO:0007669"/>
    <property type="project" value="TreeGrafter"/>
</dbReference>
<dbReference type="GO" id="GO:0016149">
    <property type="term" value="F:translation release factor activity, codon specific"/>
    <property type="evidence" value="ECO:0007669"/>
    <property type="project" value="InterPro"/>
</dbReference>
<dbReference type="PANTHER" id="PTHR43804">
    <property type="entry name" value="LD18447P"/>
    <property type="match status" value="1"/>
</dbReference>
<dbReference type="Pfam" id="PF00472">
    <property type="entry name" value="RF-1"/>
    <property type="match status" value="1"/>
</dbReference>
<dbReference type="EMBL" id="CP031034">
    <property type="protein sequence ID" value="QDZ18137.1"/>
    <property type="molecule type" value="Genomic_DNA"/>
</dbReference>
<dbReference type="PANTHER" id="PTHR43804:SF8">
    <property type="entry name" value="PEPTIDE CHAIN RELEASE FACTOR APG3, CHLOROPLASTIC"/>
    <property type="match status" value="1"/>
</dbReference>
<dbReference type="Pfam" id="PF03462">
    <property type="entry name" value="PCRF"/>
    <property type="match status" value="1"/>
</dbReference>
<reference evidence="6 7" key="1">
    <citation type="submission" date="2018-07" db="EMBL/GenBank/DDBJ databases">
        <title>The complete nuclear genome of the prasinophyte Chloropicon primus (CCMP1205).</title>
        <authorList>
            <person name="Pombert J.-F."/>
            <person name="Otis C."/>
            <person name="Turmel M."/>
            <person name="Lemieux C."/>
        </authorList>
    </citation>
    <scope>NUCLEOTIDE SEQUENCE [LARGE SCALE GENOMIC DNA]</scope>
    <source>
        <strain evidence="6 7">CCMP1205</strain>
    </source>
</reference>
<dbReference type="NCBIfam" id="TIGR00019">
    <property type="entry name" value="prfA"/>
    <property type="match status" value="1"/>
</dbReference>
<name>A0A5B8MCD8_9CHLO</name>
<dbReference type="GO" id="GO:0009658">
    <property type="term" value="P:chloroplast organization"/>
    <property type="evidence" value="ECO:0007669"/>
    <property type="project" value="TreeGrafter"/>
</dbReference>
<dbReference type="InterPro" id="IPR050057">
    <property type="entry name" value="Prokaryotic/Mito_RF"/>
</dbReference>
<protein>
    <submittedName>
        <fullName evidence="6">Peptide chain release factor 1</fullName>
    </submittedName>
</protein>
<dbReference type="GO" id="GO:0010027">
    <property type="term" value="P:thylakoid membrane organization"/>
    <property type="evidence" value="ECO:0007669"/>
    <property type="project" value="TreeGrafter"/>
</dbReference>
<keyword evidence="7" id="KW-1185">Reference proteome</keyword>
<accession>A0A5B8MCD8</accession>
<dbReference type="SMART" id="SM00937">
    <property type="entry name" value="PCRF"/>
    <property type="match status" value="1"/>
</dbReference>
<dbReference type="InterPro" id="IPR000352">
    <property type="entry name" value="Pep_chain_release_fac_I"/>
</dbReference>
<dbReference type="NCBIfam" id="NF001859">
    <property type="entry name" value="PRK00591.1"/>
    <property type="match status" value="1"/>
</dbReference>
<keyword evidence="3" id="KW-0175">Coiled coil</keyword>
<evidence type="ECO:0000256" key="3">
    <source>
        <dbReference type="SAM" id="Coils"/>
    </source>
</evidence>
<dbReference type="InterPro" id="IPR004373">
    <property type="entry name" value="RF-1"/>
</dbReference>
<keyword evidence="2" id="KW-0648">Protein biosynthesis</keyword>
<dbReference type="Gene3D" id="3.30.160.20">
    <property type="match status" value="1"/>
</dbReference>